<keyword evidence="2" id="KW-0547">Nucleotide-binding</keyword>
<keyword evidence="1" id="KW-0813">Transport</keyword>
<dbReference type="SUPFAM" id="SSF52540">
    <property type="entry name" value="P-loop containing nucleoside triphosphate hydrolases"/>
    <property type="match status" value="1"/>
</dbReference>
<dbReference type="NCBIfam" id="TIGR01727">
    <property type="entry name" value="oligo_HPY"/>
    <property type="match status" value="1"/>
</dbReference>
<dbReference type="CDD" id="cd03257">
    <property type="entry name" value="ABC_NikE_OppD_transporters"/>
    <property type="match status" value="1"/>
</dbReference>
<dbReference type="SMART" id="SM00382">
    <property type="entry name" value="AAA"/>
    <property type="match status" value="1"/>
</dbReference>
<proteinExistence type="predicted"/>
<dbReference type="InterPro" id="IPR027417">
    <property type="entry name" value="P-loop_NTPase"/>
</dbReference>
<accession>A0A7Z7LGH9</accession>
<sequence>MNNDILLLERVSKHFPVNSLRRGGKYVHAMDEISFSLKRGEVLAIVGESGSGKTTTANVIARIYKQTSGSVTFEGREISKNMSREDELRYHKKVQMIFQDPFGALNPTRTVEGILERPFLIHKIASKRKDVKDRIDEILTQVGLEPPEQFTRKFPHELSGGQRQRVNIARAFAVEPELILADEPTSMLDVSNRMSIMNMMLYLKESHGVSFIYITHDLAGARYMSDRIIVMYAGMIMEIGTAEKIINDSFHPYTKLLKTAAPSPEIGLKRKKLITSGDIPSLIDPPDGCRFHPRCPFASDICSLEMPVMKKIDEDHYARCFLR</sequence>
<dbReference type="InterPro" id="IPR013563">
    <property type="entry name" value="Oligopep_ABC_C"/>
</dbReference>
<dbReference type="AlphaFoldDB" id="A0A7Z7LGH9"/>
<dbReference type="InterPro" id="IPR017871">
    <property type="entry name" value="ABC_transporter-like_CS"/>
</dbReference>
<feature type="domain" description="ABC transporter" evidence="4">
    <location>
        <begin position="6"/>
        <end position="258"/>
    </location>
</feature>
<dbReference type="InterPro" id="IPR050319">
    <property type="entry name" value="ABC_transp_ATP-bind"/>
</dbReference>
<dbReference type="RefSeq" id="WP_169699833.1">
    <property type="nucleotide sequence ID" value="NZ_LS974202.1"/>
</dbReference>
<dbReference type="InterPro" id="IPR003593">
    <property type="entry name" value="AAA+_ATPase"/>
</dbReference>
<dbReference type="Gene3D" id="3.40.50.300">
    <property type="entry name" value="P-loop containing nucleotide triphosphate hydrolases"/>
    <property type="match status" value="1"/>
</dbReference>
<evidence type="ECO:0000313" key="5">
    <source>
        <dbReference type="EMBL" id="SSC13714.1"/>
    </source>
</evidence>
<organism evidence="5 6">
    <name type="scientific">Mesotoga infera</name>
    <dbReference type="NCBI Taxonomy" id="1236046"/>
    <lineage>
        <taxon>Bacteria</taxon>
        <taxon>Thermotogati</taxon>
        <taxon>Thermotogota</taxon>
        <taxon>Thermotogae</taxon>
        <taxon>Kosmotogales</taxon>
        <taxon>Kosmotogaceae</taxon>
        <taxon>Mesotoga</taxon>
    </lineage>
</organism>
<dbReference type="GO" id="GO:0015833">
    <property type="term" value="P:peptide transport"/>
    <property type="evidence" value="ECO:0007669"/>
    <property type="project" value="InterPro"/>
</dbReference>
<reference evidence="5 6" key="1">
    <citation type="submission" date="2017-01" db="EMBL/GenBank/DDBJ databases">
        <authorList>
            <person name="Erauso G."/>
        </authorList>
    </citation>
    <scope>NUCLEOTIDE SEQUENCE [LARGE SCALE GENOMIC DNA]</scope>
    <source>
        <strain evidence="5">MESINF1</strain>
    </source>
</reference>
<dbReference type="PROSITE" id="PS50893">
    <property type="entry name" value="ABC_TRANSPORTER_2"/>
    <property type="match status" value="1"/>
</dbReference>
<evidence type="ECO:0000256" key="1">
    <source>
        <dbReference type="ARBA" id="ARBA00022448"/>
    </source>
</evidence>
<dbReference type="InterPro" id="IPR003439">
    <property type="entry name" value="ABC_transporter-like_ATP-bd"/>
</dbReference>
<dbReference type="EMBL" id="LS974202">
    <property type="protein sequence ID" value="SSC13714.1"/>
    <property type="molecule type" value="Genomic_DNA"/>
</dbReference>
<dbReference type="GO" id="GO:0005524">
    <property type="term" value="F:ATP binding"/>
    <property type="evidence" value="ECO:0007669"/>
    <property type="project" value="UniProtKB-KW"/>
</dbReference>
<dbReference type="Pfam" id="PF08352">
    <property type="entry name" value="oligo_HPY"/>
    <property type="match status" value="1"/>
</dbReference>
<evidence type="ECO:0000313" key="6">
    <source>
        <dbReference type="Proteomes" id="UP000250796"/>
    </source>
</evidence>
<evidence type="ECO:0000259" key="4">
    <source>
        <dbReference type="PROSITE" id="PS50893"/>
    </source>
</evidence>
<evidence type="ECO:0000256" key="2">
    <source>
        <dbReference type="ARBA" id="ARBA00022741"/>
    </source>
</evidence>
<protein>
    <submittedName>
        <fullName evidence="5">Oligopeptide transport ATP-binding protein AppF</fullName>
    </submittedName>
</protein>
<keyword evidence="3 5" id="KW-0067">ATP-binding</keyword>
<name>A0A7Z7LGH9_9BACT</name>
<dbReference type="GO" id="GO:0055085">
    <property type="term" value="P:transmembrane transport"/>
    <property type="evidence" value="ECO:0007669"/>
    <property type="project" value="UniProtKB-ARBA"/>
</dbReference>
<dbReference type="GO" id="GO:0016887">
    <property type="term" value="F:ATP hydrolysis activity"/>
    <property type="evidence" value="ECO:0007669"/>
    <property type="project" value="InterPro"/>
</dbReference>
<evidence type="ECO:0000256" key="3">
    <source>
        <dbReference type="ARBA" id="ARBA00022840"/>
    </source>
</evidence>
<dbReference type="PANTHER" id="PTHR43776">
    <property type="entry name" value="TRANSPORT ATP-BINDING PROTEIN"/>
    <property type="match status" value="1"/>
</dbReference>
<dbReference type="PROSITE" id="PS00211">
    <property type="entry name" value="ABC_TRANSPORTER_1"/>
    <property type="match status" value="1"/>
</dbReference>
<keyword evidence="6" id="KW-1185">Reference proteome</keyword>
<dbReference type="Pfam" id="PF00005">
    <property type="entry name" value="ABC_tran"/>
    <property type="match status" value="1"/>
</dbReference>
<dbReference type="KEGG" id="minf:MESINF_2274"/>
<dbReference type="Proteomes" id="UP000250796">
    <property type="component" value="Chromosome MESINF"/>
</dbReference>
<dbReference type="FunFam" id="3.40.50.300:FF:000016">
    <property type="entry name" value="Oligopeptide ABC transporter ATP-binding component"/>
    <property type="match status" value="1"/>
</dbReference>
<dbReference type="PANTHER" id="PTHR43776:SF8">
    <property type="entry name" value="ABC TRANSPORTER, ATP-BINDING PROTEIN"/>
    <property type="match status" value="1"/>
</dbReference>
<gene>
    <name evidence="5" type="primary">appF</name>
    <name evidence="5" type="ORF">MESINF_2274</name>
</gene>